<keyword evidence="2 3" id="KW-0802">TPR repeat</keyword>
<accession>A0A5C5V483</accession>
<dbReference type="PANTHER" id="PTHR44858">
    <property type="entry name" value="TETRATRICOPEPTIDE REPEAT PROTEIN 6"/>
    <property type="match status" value="1"/>
</dbReference>
<dbReference type="Pfam" id="PF13414">
    <property type="entry name" value="TPR_11"/>
    <property type="match status" value="1"/>
</dbReference>
<name>A0A5C5V483_9BACT</name>
<dbReference type="Proteomes" id="UP000316714">
    <property type="component" value="Unassembled WGS sequence"/>
</dbReference>
<dbReference type="PROSITE" id="PS50293">
    <property type="entry name" value="TPR_REGION"/>
    <property type="match status" value="1"/>
</dbReference>
<protein>
    <submittedName>
        <fullName evidence="6">TPR repeat-containing protein YrrB</fullName>
    </submittedName>
</protein>
<feature type="repeat" description="TPR" evidence="3">
    <location>
        <begin position="610"/>
        <end position="643"/>
    </location>
</feature>
<evidence type="ECO:0000313" key="6">
    <source>
        <dbReference type="EMBL" id="TWT32552.1"/>
    </source>
</evidence>
<dbReference type="InterPro" id="IPR050498">
    <property type="entry name" value="Ycf3"/>
</dbReference>
<feature type="compositionally biased region" description="Low complexity" evidence="4">
    <location>
        <begin position="126"/>
        <end position="138"/>
    </location>
</feature>
<feature type="compositionally biased region" description="Low complexity" evidence="4">
    <location>
        <begin position="312"/>
        <end position="326"/>
    </location>
</feature>
<feature type="signal peptide" evidence="5">
    <location>
        <begin position="1"/>
        <end position="26"/>
    </location>
</feature>
<dbReference type="OrthoDB" id="9790037at2"/>
<reference evidence="6 7" key="1">
    <citation type="submission" date="2019-02" db="EMBL/GenBank/DDBJ databases">
        <title>Deep-cultivation of Planctomycetes and their phenomic and genomic characterization uncovers novel biology.</title>
        <authorList>
            <person name="Wiegand S."/>
            <person name="Jogler M."/>
            <person name="Boedeker C."/>
            <person name="Pinto D."/>
            <person name="Vollmers J."/>
            <person name="Rivas-Marin E."/>
            <person name="Kohn T."/>
            <person name="Peeters S.H."/>
            <person name="Heuer A."/>
            <person name="Rast P."/>
            <person name="Oberbeckmann S."/>
            <person name="Bunk B."/>
            <person name="Jeske O."/>
            <person name="Meyerdierks A."/>
            <person name="Storesund J.E."/>
            <person name="Kallscheuer N."/>
            <person name="Luecker S."/>
            <person name="Lage O.M."/>
            <person name="Pohl T."/>
            <person name="Merkel B.J."/>
            <person name="Hornburger P."/>
            <person name="Mueller R.-W."/>
            <person name="Bruemmer F."/>
            <person name="Labrenz M."/>
            <person name="Spormann A.M."/>
            <person name="Op Den Camp H."/>
            <person name="Overmann J."/>
            <person name="Amann R."/>
            <person name="Jetten M.S.M."/>
            <person name="Mascher T."/>
            <person name="Medema M.H."/>
            <person name="Devos D.P."/>
            <person name="Kaster A.-K."/>
            <person name="Ovreas L."/>
            <person name="Rohde M."/>
            <person name="Galperin M.Y."/>
            <person name="Jogler C."/>
        </authorList>
    </citation>
    <scope>NUCLEOTIDE SEQUENCE [LARGE SCALE GENOMIC DNA]</scope>
    <source>
        <strain evidence="6 7">KOR34</strain>
    </source>
</reference>
<dbReference type="PROSITE" id="PS50005">
    <property type="entry name" value="TPR"/>
    <property type="match status" value="4"/>
</dbReference>
<evidence type="ECO:0000256" key="2">
    <source>
        <dbReference type="ARBA" id="ARBA00022803"/>
    </source>
</evidence>
<dbReference type="InterPro" id="IPR011990">
    <property type="entry name" value="TPR-like_helical_dom_sf"/>
</dbReference>
<feature type="repeat" description="TPR" evidence="3">
    <location>
        <begin position="508"/>
        <end position="541"/>
    </location>
</feature>
<keyword evidence="1" id="KW-0677">Repeat</keyword>
<feature type="compositionally biased region" description="Low complexity" evidence="4">
    <location>
        <begin position="170"/>
        <end position="183"/>
    </location>
</feature>
<feature type="compositionally biased region" description="Polar residues" evidence="4">
    <location>
        <begin position="366"/>
        <end position="379"/>
    </location>
</feature>
<dbReference type="RefSeq" id="WP_146568017.1">
    <property type="nucleotide sequence ID" value="NZ_SIHJ01000003.1"/>
</dbReference>
<organism evidence="6 7">
    <name type="scientific">Posidoniimonas corsicana</name>
    <dbReference type="NCBI Taxonomy" id="1938618"/>
    <lineage>
        <taxon>Bacteria</taxon>
        <taxon>Pseudomonadati</taxon>
        <taxon>Planctomycetota</taxon>
        <taxon>Planctomycetia</taxon>
        <taxon>Pirellulales</taxon>
        <taxon>Lacipirellulaceae</taxon>
        <taxon>Posidoniimonas</taxon>
    </lineage>
</organism>
<dbReference type="EMBL" id="SIHJ01000003">
    <property type="protein sequence ID" value="TWT32552.1"/>
    <property type="molecule type" value="Genomic_DNA"/>
</dbReference>
<dbReference type="InterPro" id="IPR019734">
    <property type="entry name" value="TPR_rpt"/>
</dbReference>
<feature type="region of interest" description="Disordered" evidence="4">
    <location>
        <begin position="733"/>
        <end position="756"/>
    </location>
</feature>
<dbReference type="SUPFAM" id="SSF48452">
    <property type="entry name" value="TPR-like"/>
    <property type="match status" value="1"/>
</dbReference>
<feature type="repeat" description="TPR" evidence="3">
    <location>
        <begin position="542"/>
        <end position="575"/>
    </location>
</feature>
<feature type="repeat" description="TPR" evidence="3">
    <location>
        <begin position="576"/>
        <end position="609"/>
    </location>
</feature>
<dbReference type="SMART" id="SM00028">
    <property type="entry name" value="TPR"/>
    <property type="match status" value="6"/>
</dbReference>
<comment type="caution">
    <text evidence="6">The sequence shown here is derived from an EMBL/GenBank/DDBJ whole genome shotgun (WGS) entry which is preliminary data.</text>
</comment>
<dbReference type="AlphaFoldDB" id="A0A5C5V483"/>
<proteinExistence type="predicted"/>
<sequence precursor="true">MRSTLLIRFALSAACTAALIPTPAAAQEVVFFDDYSSEGAKYPVPQPKSQPSARRVGRSVSSTRIPAGVPMPNSMSRQQAAQAFNQQADAQSGQQTNASPLSKLGAGIKGLFSRDEAQPQQQATRAVQPAAFGAAPAPRSNTASRGRSASGGVAIRQGDQRRGLFDLAFGSDDSGPSQPSQPSRQVASRSNTRKPTARSNRDSAESAMVASATPQPRQQRSSSSAGPASLPQLSGSPLPAMNRGPAMGPVGMPTALPPQQNPRDLSKPSDGVVMVSDQQAESSEPMVFVSSDDAADDEPLFITDLPGDQPESAPAAKPQALASAPQRTEPAPKPLIIENTKADLPIVTTPPAPVRQAPTVEPSGSVIASVSAPQPTPRATQPKPVAQPKPMKRPQAKPQPAAKVAVLPNPVKVAEEEQAKQCSERAAALLAEAHYLARDAQSEEEFTRVVQQCRHVLAIDESEVAVQYSNELASWALNKRGELKADLGMMKEAMVDFNDAVTKDAGQWRAVHNRGVLMAQSGDFSQAFDAFNKTIELNPKFAKAHSNRASLYVQAGEFETALSDYKRAISLDPDLIIAHKGRGRVCHVLGRLEEALQHFEAAALLSPEDAGIATCRADLLVDMGRYAQAAAGYVRAIDLDPQDPIAHRNLAWLQATCPDRSYQDGQRAVANASRAIELSGAEDDICLDTLAAAQAAAGDFPSAIETIKEAISLAPSSDQSEYAERLKLYEEEKPFRTTPAGVRQASYSDTNGAGLK</sequence>
<feature type="region of interest" description="Disordered" evidence="4">
    <location>
        <begin position="353"/>
        <end position="402"/>
    </location>
</feature>
<gene>
    <name evidence="6" type="primary">yrrB_1</name>
    <name evidence="6" type="ORF">KOR34_43150</name>
</gene>
<evidence type="ECO:0000256" key="3">
    <source>
        <dbReference type="PROSITE-ProRule" id="PRU00339"/>
    </source>
</evidence>
<evidence type="ECO:0000256" key="4">
    <source>
        <dbReference type="SAM" id="MobiDB-lite"/>
    </source>
</evidence>
<feature type="chain" id="PRO_5022696576" evidence="5">
    <location>
        <begin position="27"/>
        <end position="756"/>
    </location>
</feature>
<feature type="compositionally biased region" description="Low complexity" evidence="4">
    <location>
        <begin position="78"/>
        <end position="91"/>
    </location>
</feature>
<evidence type="ECO:0000256" key="1">
    <source>
        <dbReference type="ARBA" id="ARBA00022737"/>
    </source>
</evidence>
<dbReference type="Gene3D" id="1.25.40.10">
    <property type="entry name" value="Tetratricopeptide repeat domain"/>
    <property type="match status" value="1"/>
</dbReference>
<keyword evidence="7" id="KW-1185">Reference proteome</keyword>
<feature type="region of interest" description="Disordered" evidence="4">
    <location>
        <begin position="41"/>
        <end position="333"/>
    </location>
</feature>
<feature type="compositionally biased region" description="Low complexity" evidence="4">
    <location>
        <begin position="214"/>
        <end position="234"/>
    </location>
</feature>
<evidence type="ECO:0000313" key="7">
    <source>
        <dbReference type="Proteomes" id="UP000316714"/>
    </source>
</evidence>
<evidence type="ECO:0000256" key="5">
    <source>
        <dbReference type="SAM" id="SignalP"/>
    </source>
</evidence>
<keyword evidence="5" id="KW-0732">Signal</keyword>
<feature type="compositionally biased region" description="Polar residues" evidence="4">
    <location>
        <begin position="745"/>
        <end position="756"/>
    </location>
</feature>
<dbReference type="Pfam" id="PF00515">
    <property type="entry name" value="TPR_1"/>
    <property type="match status" value="1"/>
</dbReference>
<dbReference type="PANTHER" id="PTHR44858:SF1">
    <property type="entry name" value="UDP-N-ACETYLGLUCOSAMINE--PEPTIDE N-ACETYLGLUCOSAMINYLTRANSFERASE SPINDLY-RELATED"/>
    <property type="match status" value="1"/>
</dbReference>